<dbReference type="SMART" id="SM00132">
    <property type="entry name" value="LIM"/>
    <property type="match status" value="1"/>
</dbReference>
<keyword evidence="7" id="KW-1185">Reference proteome</keyword>
<evidence type="ECO:0000313" key="6">
    <source>
        <dbReference type="EMBL" id="GIX73773.1"/>
    </source>
</evidence>
<proteinExistence type="predicted"/>
<evidence type="ECO:0000313" key="7">
    <source>
        <dbReference type="Proteomes" id="UP001054945"/>
    </source>
</evidence>
<keyword evidence="1" id="KW-0479">Metal-binding</keyword>
<reference evidence="6 7" key="1">
    <citation type="submission" date="2021-06" db="EMBL/GenBank/DDBJ databases">
        <title>Caerostris extrusa draft genome.</title>
        <authorList>
            <person name="Kono N."/>
            <person name="Arakawa K."/>
        </authorList>
    </citation>
    <scope>NUCLEOTIDE SEQUENCE [LARGE SCALE GENOMIC DNA]</scope>
</reference>
<dbReference type="InterPro" id="IPR001781">
    <property type="entry name" value="Znf_LIM"/>
</dbReference>
<feature type="compositionally biased region" description="Low complexity" evidence="4">
    <location>
        <begin position="114"/>
        <end position="123"/>
    </location>
</feature>
<keyword evidence="3" id="KW-0440">LIM domain</keyword>
<feature type="domain" description="LIM zinc-binding" evidence="5">
    <location>
        <begin position="131"/>
        <end position="173"/>
    </location>
</feature>
<dbReference type="EMBL" id="BPLR01002443">
    <property type="protein sequence ID" value="GIX73773.1"/>
    <property type="molecule type" value="Genomic_DNA"/>
</dbReference>
<feature type="compositionally biased region" description="Pro residues" evidence="4">
    <location>
        <begin position="88"/>
        <end position="113"/>
    </location>
</feature>
<evidence type="ECO:0000259" key="5">
    <source>
        <dbReference type="SMART" id="SM00132"/>
    </source>
</evidence>
<feature type="compositionally biased region" description="Pro residues" evidence="4">
    <location>
        <begin position="203"/>
        <end position="223"/>
    </location>
</feature>
<protein>
    <submittedName>
        <fullName evidence="6">PDZ and LIM domain protein Zasp</fullName>
    </submittedName>
</protein>
<comment type="caution">
    <text evidence="6">The sequence shown here is derived from an EMBL/GenBank/DDBJ whole genome shotgun (WGS) entry which is preliminary data.</text>
</comment>
<feature type="region of interest" description="Disordered" evidence="4">
    <location>
        <begin position="196"/>
        <end position="318"/>
    </location>
</feature>
<dbReference type="SUPFAM" id="SSF57716">
    <property type="entry name" value="Glucocorticoid receptor-like (DNA-binding domain)"/>
    <property type="match status" value="1"/>
</dbReference>
<feature type="region of interest" description="Disordered" evidence="4">
    <location>
        <begin position="70"/>
        <end position="130"/>
    </location>
</feature>
<dbReference type="Gene3D" id="2.10.110.10">
    <property type="entry name" value="Cysteine Rich Protein"/>
    <property type="match status" value="1"/>
</dbReference>
<dbReference type="GO" id="GO:0046872">
    <property type="term" value="F:metal ion binding"/>
    <property type="evidence" value="ECO:0007669"/>
    <property type="project" value="UniProtKB-KW"/>
</dbReference>
<evidence type="ECO:0000256" key="4">
    <source>
        <dbReference type="SAM" id="MobiDB-lite"/>
    </source>
</evidence>
<accession>A0AAV4MPQ3</accession>
<feature type="compositionally biased region" description="Polar residues" evidence="4">
    <location>
        <begin position="261"/>
        <end position="271"/>
    </location>
</feature>
<keyword evidence="2" id="KW-0862">Zinc</keyword>
<evidence type="ECO:0000256" key="3">
    <source>
        <dbReference type="ARBA" id="ARBA00023038"/>
    </source>
</evidence>
<name>A0AAV4MPQ3_CAEEX</name>
<sequence length="318" mass="33440">MLNLNCRAPEGRQSRKMETFSMNVIAQTLSQHSEMLAPGVMGINFMKPEKPINTMSEVYKLVQEEEQCKVRSPTPGGCTSPPIFRPSKIPPSVPAKPQAPPAPAPVSAPPAPAPVALKKTAPAPEGPSQGPCSDCGRIIVILHQECFNCSTCGASLKNTGFHNINNKLYCDTHAKLAARVIASQVASAAAPAFAPAPAASQPAPAPFAPPKPVQAPVIPPLPTTPIASAPTPLAPQPAVAPPKLPTTSIPQPTPTPFNLMNLPQSPSSSGNLAFRSISPQPFKRRSGEYHRVNAPTSPTPGPPLLPLQLTPLDHYLSR</sequence>
<feature type="compositionally biased region" description="Pro residues" evidence="4">
    <location>
        <begin position="232"/>
        <end position="244"/>
    </location>
</feature>
<dbReference type="Pfam" id="PF00412">
    <property type="entry name" value="LIM"/>
    <property type="match status" value="1"/>
</dbReference>
<gene>
    <name evidence="6" type="primary">Zasp52</name>
    <name evidence="6" type="ORF">CEXT_774471</name>
</gene>
<dbReference type="AlphaFoldDB" id="A0AAV4MPQ3"/>
<evidence type="ECO:0000256" key="1">
    <source>
        <dbReference type="ARBA" id="ARBA00022723"/>
    </source>
</evidence>
<organism evidence="6 7">
    <name type="scientific">Caerostris extrusa</name>
    <name type="common">Bark spider</name>
    <name type="synonym">Caerostris bankana</name>
    <dbReference type="NCBI Taxonomy" id="172846"/>
    <lineage>
        <taxon>Eukaryota</taxon>
        <taxon>Metazoa</taxon>
        <taxon>Ecdysozoa</taxon>
        <taxon>Arthropoda</taxon>
        <taxon>Chelicerata</taxon>
        <taxon>Arachnida</taxon>
        <taxon>Araneae</taxon>
        <taxon>Araneomorphae</taxon>
        <taxon>Entelegynae</taxon>
        <taxon>Araneoidea</taxon>
        <taxon>Araneidae</taxon>
        <taxon>Caerostris</taxon>
    </lineage>
</organism>
<dbReference type="Proteomes" id="UP001054945">
    <property type="component" value="Unassembled WGS sequence"/>
</dbReference>
<evidence type="ECO:0000256" key="2">
    <source>
        <dbReference type="ARBA" id="ARBA00022833"/>
    </source>
</evidence>